<dbReference type="CDD" id="cd00118">
    <property type="entry name" value="LysM"/>
    <property type="match status" value="1"/>
</dbReference>
<protein>
    <submittedName>
        <fullName evidence="3">LysM peptidoglycan-binding domain-containing protein</fullName>
    </submittedName>
</protein>
<evidence type="ECO:0000313" key="5">
    <source>
        <dbReference type="Proteomes" id="UP000316292"/>
    </source>
</evidence>
<dbReference type="SUPFAM" id="SSF54106">
    <property type="entry name" value="LysM domain"/>
    <property type="match status" value="1"/>
</dbReference>
<evidence type="ECO:0000313" key="3">
    <source>
        <dbReference type="EMBL" id="TMQ50655.1"/>
    </source>
</evidence>
<comment type="caution">
    <text evidence="3">The sequence shown here is derived from an EMBL/GenBank/DDBJ whole genome shotgun (WGS) entry which is preliminary data.</text>
</comment>
<name>A0A538SH11_UNCEI</name>
<dbReference type="SMART" id="SM00257">
    <property type="entry name" value="LysM"/>
    <property type="match status" value="1"/>
</dbReference>
<dbReference type="EMBL" id="VBOV01000074">
    <property type="protein sequence ID" value="TMQ60551.1"/>
    <property type="molecule type" value="Genomic_DNA"/>
</dbReference>
<dbReference type="InterPro" id="IPR023346">
    <property type="entry name" value="Lysozyme-like_dom_sf"/>
</dbReference>
<dbReference type="Pfam" id="PF01476">
    <property type="entry name" value="LysM"/>
    <property type="match status" value="1"/>
</dbReference>
<feature type="domain" description="LysM" evidence="2">
    <location>
        <begin position="441"/>
        <end position="485"/>
    </location>
</feature>
<dbReference type="PROSITE" id="PS51782">
    <property type="entry name" value="LYSM"/>
    <property type="match status" value="1"/>
</dbReference>
<dbReference type="InterPro" id="IPR018392">
    <property type="entry name" value="LysM"/>
</dbReference>
<dbReference type="EMBL" id="VBOR01000030">
    <property type="protein sequence ID" value="TMQ50655.1"/>
    <property type="molecule type" value="Genomic_DNA"/>
</dbReference>
<evidence type="ECO:0000259" key="2">
    <source>
        <dbReference type="PROSITE" id="PS51782"/>
    </source>
</evidence>
<dbReference type="Pfam" id="PF01464">
    <property type="entry name" value="SLT"/>
    <property type="match status" value="1"/>
</dbReference>
<dbReference type="SUPFAM" id="SSF53955">
    <property type="entry name" value="Lysozyme-like"/>
    <property type="match status" value="1"/>
</dbReference>
<dbReference type="Gene3D" id="3.10.350.10">
    <property type="entry name" value="LysM domain"/>
    <property type="match status" value="1"/>
</dbReference>
<sequence length="486" mass="54190">MLIQPTEAPLKNRTRTSLLAIAFLPAIALLAFAPARAAALGPDMPAWTIRPGSAGTPDKASESPKAETAPVHDPLERTLANVAKAEELMDAGKPSEALPAIQAALLGLDGLPDTQPGVKELREKLGDLKEQCDRMSASVLETDEGADGSGTPLRKLGPINPERNERVDMWIKYFTGRGREDFQRYLARSGVYMDLLAHNLRAEGVPEELANLVFVESGFNMHARSVARAVGPWQFIRGTAKIFGLKMTPYVDQRRDPELATRAAARYLRKLYEMFDGSWPLALAAFNSGEGTIKRAIRRQKTEDYWALRLPRETRDYVPQFLAAMEIASDPEHYGFDLPPNSPFRFDEVLLRGPVDLKLVSGITAIPFDELQNLNPMFVRHRAPAGADGTSIRVPKGKGDEVQELLQTYYKPKPLTRAELRDASRAQQKEMRRAPRHRGRHVHLVRRGETLSEIGQRYGKTPATLARLNRISDQGQLRTGQRIRIQ</sequence>
<feature type="region of interest" description="Disordered" evidence="1">
    <location>
        <begin position="49"/>
        <end position="71"/>
    </location>
</feature>
<dbReference type="CDD" id="cd16894">
    <property type="entry name" value="MltD-like"/>
    <property type="match status" value="1"/>
</dbReference>
<dbReference type="InterPro" id="IPR008258">
    <property type="entry name" value="Transglycosylase_SLT_dom_1"/>
</dbReference>
<dbReference type="InterPro" id="IPR036779">
    <property type="entry name" value="LysM_dom_sf"/>
</dbReference>
<accession>A0A538SH11</accession>
<reference evidence="5 6" key="1">
    <citation type="journal article" date="2019" name="Nat. Microbiol.">
        <title>Mediterranean grassland soil C-N compound turnover is dependent on rainfall and depth, and is mediated by genomically divergent microorganisms.</title>
        <authorList>
            <person name="Diamond S."/>
            <person name="Andeer P.F."/>
            <person name="Li Z."/>
            <person name="Crits-Christoph A."/>
            <person name="Burstein D."/>
            <person name="Anantharaman K."/>
            <person name="Lane K.R."/>
            <person name="Thomas B.C."/>
            <person name="Pan C."/>
            <person name="Northen T.R."/>
            <person name="Banfield J.F."/>
        </authorList>
    </citation>
    <scope>NUCLEOTIDE SEQUENCE [LARGE SCALE GENOMIC DNA]</scope>
    <source>
        <strain evidence="3">WS_1</strain>
        <strain evidence="4">WS_5</strain>
    </source>
</reference>
<dbReference type="PANTHER" id="PTHR37423:SF2">
    <property type="entry name" value="MEMBRANE-BOUND LYTIC MUREIN TRANSGLYCOSYLASE C"/>
    <property type="match status" value="1"/>
</dbReference>
<dbReference type="Proteomes" id="UP000320913">
    <property type="component" value="Unassembled WGS sequence"/>
</dbReference>
<dbReference type="AlphaFoldDB" id="A0A538SH11"/>
<dbReference type="Proteomes" id="UP000316292">
    <property type="component" value="Unassembled WGS sequence"/>
</dbReference>
<organism evidence="3 5">
    <name type="scientific">Eiseniibacteriota bacterium</name>
    <dbReference type="NCBI Taxonomy" id="2212470"/>
    <lineage>
        <taxon>Bacteria</taxon>
        <taxon>Candidatus Eiseniibacteriota</taxon>
    </lineage>
</organism>
<evidence type="ECO:0000313" key="6">
    <source>
        <dbReference type="Proteomes" id="UP000320913"/>
    </source>
</evidence>
<evidence type="ECO:0000256" key="1">
    <source>
        <dbReference type="SAM" id="MobiDB-lite"/>
    </source>
</evidence>
<dbReference type="PANTHER" id="PTHR37423">
    <property type="entry name" value="SOLUBLE LYTIC MUREIN TRANSGLYCOSYLASE-RELATED"/>
    <property type="match status" value="1"/>
</dbReference>
<proteinExistence type="predicted"/>
<gene>
    <name evidence="3" type="ORF">E6K71_02025</name>
    <name evidence="4" type="ORF">E6K75_02710</name>
</gene>
<dbReference type="Gene3D" id="1.10.530.10">
    <property type="match status" value="1"/>
</dbReference>
<evidence type="ECO:0000313" key="4">
    <source>
        <dbReference type="EMBL" id="TMQ60551.1"/>
    </source>
</evidence>